<dbReference type="PANTHER" id="PTHR18841">
    <property type="entry name" value="VITELLINE MEMBRANE OUTER LAYER PROTEIN I-RELATED"/>
    <property type="match status" value="1"/>
</dbReference>
<dbReference type="AlphaFoldDB" id="A0AAE1BEQ1"/>
<dbReference type="GO" id="GO:0005615">
    <property type="term" value="C:extracellular space"/>
    <property type="evidence" value="ECO:0007669"/>
    <property type="project" value="TreeGrafter"/>
</dbReference>
<sequence>MVLGGGGNYGDQDNCADSSNGAAYAYALQFKVRLVGHWTGLGLTSCTFPTYTFPPNDLQFKYETLDKVDNTGGNSVKLFCKDGNGTITNYVTSLEGDYGDWMGIYSCPGGGFINGFRLRVFPDQGTFGDDFAVDNIEVSCSDGTILNGMDGINPQPSAHQTKHQTTGEGGVMEAVRARLRSSPERETRLNGEWGTFVYCSPGMKVAGIRTVVDQGHTFGDDAGLTDVTLYCI</sequence>
<dbReference type="Gene3D" id="2.100.10.20">
    <property type="entry name" value="Vitelline membrane outer layer protein I (VOMI)"/>
    <property type="match status" value="1"/>
</dbReference>
<dbReference type="EMBL" id="JAWQEG010009362">
    <property type="protein sequence ID" value="KAK3848777.1"/>
    <property type="molecule type" value="Genomic_DNA"/>
</dbReference>
<comment type="caution">
    <text evidence="1">The sequence shown here is derived from an EMBL/GenBank/DDBJ whole genome shotgun (WGS) entry which is preliminary data.</text>
</comment>
<dbReference type="SUPFAM" id="SSF51092">
    <property type="entry name" value="Vitelline membrane outer protein-I (VMO-I)"/>
    <property type="match status" value="1"/>
</dbReference>
<name>A0AAE1BEQ1_PETCI</name>
<protein>
    <recommendedName>
        <fullName evidence="3">Vitelline membrane outer layer protein 1</fullName>
    </recommendedName>
</protein>
<dbReference type="Proteomes" id="UP001286313">
    <property type="component" value="Unassembled WGS sequence"/>
</dbReference>
<dbReference type="PANTHER" id="PTHR18841:SF0">
    <property type="entry name" value="VITELLINE MEMBRANE OUTER LAYER 1 HOMOLOG A-RELATED"/>
    <property type="match status" value="1"/>
</dbReference>
<organism evidence="1 2">
    <name type="scientific">Petrolisthes cinctipes</name>
    <name type="common">Flat porcelain crab</name>
    <dbReference type="NCBI Taxonomy" id="88211"/>
    <lineage>
        <taxon>Eukaryota</taxon>
        <taxon>Metazoa</taxon>
        <taxon>Ecdysozoa</taxon>
        <taxon>Arthropoda</taxon>
        <taxon>Crustacea</taxon>
        <taxon>Multicrustacea</taxon>
        <taxon>Malacostraca</taxon>
        <taxon>Eumalacostraca</taxon>
        <taxon>Eucarida</taxon>
        <taxon>Decapoda</taxon>
        <taxon>Pleocyemata</taxon>
        <taxon>Anomura</taxon>
        <taxon>Galatheoidea</taxon>
        <taxon>Porcellanidae</taxon>
        <taxon>Petrolisthes</taxon>
    </lineage>
</organism>
<evidence type="ECO:0000313" key="1">
    <source>
        <dbReference type="EMBL" id="KAK3848777.1"/>
    </source>
</evidence>
<reference evidence="1" key="1">
    <citation type="submission" date="2023-10" db="EMBL/GenBank/DDBJ databases">
        <title>Genome assemblies of two species of porcelain crab, Petrolisthes cinctipes and Petrolisthes manimaculis (Anomura: Porcellanidae).</title>
        <authorList>
            <person name="Angst P."/>
        </authorList>
    </citation>
    <scope>NUCLEOTIDE SEQUENCE</scope>
    <source>
        <strain evidence="1">PB745_01</strain>
        <tissue evidence="1">Gill</tissue>
    </source>
</reference>
<dbReference type="InterPro" id="IPR036706">
    <property type="entry name" value="VOMI_sf"/>
</dbReference>
<proteinExistence type="predicted"/>
<evidence type="ECO:0000313" key="2">
    <source>
        <dbReference type="Proteomes" id="UP001286313"/>
    </source>
</evidence>
<dbReference type="Pfam" id="PF03762">
    <property type="entry name" value="VOMI"/>
    <property type="match status" value="1"/>
</dbReference>
<evidence type="ECO:0008006" key="3">
    <source>
        <dbReference type="Google" id="ProtNLM"/>
    </source>
</evidence>
<gene>
    <name evidence="1" type="ORF">Pcinc_044442</name>
</gene>
<accession>A0AAE1BEQ1</accession>
<keyword evidence="2" id="KW-1185">Reference proteome</keyword>
<dbReference type="InterPro" id="IPR005515">
    <property type="entry name" value="VOMI"/>
</dbReference>